<dbReference type="RefSeq" id="WP_144617251.1">
    <property type="nucleotide sequence ID" value="NZ_CP042161.1"/>
</dbReference>
<proteinExistence type="predicted"/>
<organism evidence="1 2">
    <name type="scientific">Brevibacillus brevis</name>
    <name type="common">Bacillus brevis</name>
    <dbReference type="NCBI Taxonomy" id="1393"/>
    <lineage>
        <taxon>Bacteria</taxon>
        <taxon>Bacillati</taxon>
        <taxon>Bacillota</taxon>
        <taxon>Bacilli</taxon>
        <taxon>Bacillales</taxon>
        <taxon>Paenibacillaceae</taxon>
        <taxon>Brevibacillus</taxon>
    </lineage>
</organism>
<accession>A0A517I9R9</accession>
<name>A0A517I9R9_BREBE</name>
<sequence length="162" mass="19082">MYLNEVVSRINQIKWNEVRTKENEESSKLGIEYLRRLAIFFREESVRPIHPMIANIAKILGDVEEGIKISDFCSKEAADFLTKEAYFGKVFEYYIQLARYVDINPTYSKYLSVYEPLIRIAERGGFFVLKPHELDIINVSYIPLGNWYERYVIKEPIDISNL</sequence>
<gene>
    <name evidence="1" type="ORF">FPS98_17380</name>
</gene>
<dbReference type="AlphaFoldDB" id="A0A517I9R9"/>
<reference evidence="1 2" key="1">
    <citation type="submission" date="2019-07" db="EMBL/GenBank/DDBJ databases">
        <title>Characterization of Brevibacillus brevis HK544, as a potential biocontrol agent.</title>
        <authorList>
            <person name="Kim H."/>
        </authorList>
    </citation>
    <scope>NUCLEOTIDE SEQUENCE [LARGE SCALE GENOMIC DNA]</scope>
    <source>
        <strain evidence="1 2">HK544</strain>
    </source>
</reference>
<protein>
    <submittedName>
        <fullName evidence="1">Uncharacterized protein</fullName>
    </submittedName>
</protein>
<dbReference type="EMBL" id="CP042161">
    <property type="protein sequence ID" value="QDS35636.1"/>
    <property type="molecule type" value="Genomic_DNA"/>
</dbReference>
<evidence type="ECO:0000313" key="2">
    <source>
        <dbReference type="Proteomes" id="UP000317713"/>
    </source>
</evidence>
<dbReference type="Proteomes" id="UP000317713">
    <property type="component" value="Chromosome"/>
</dbReference>
<evidence type="ECO:0000313" key="1">
    <source>
        <dbReference type="EMBL" id="QDS35636.1"/>
    </source>
</evidence>